<accession>F8N4A6</accession>
<keyword evidence="2" id="KW-1185">Reference proteome</keyword>
<dbReference type="KEGG" id="nte:NEUTE1DRAFT113881"/>
<organism evidence="1 2">
    <name type="scientific">Neurospora tetrasperma (strain FGSC 2508 / ATCC MYA-4615 / P0657)</name>
    <dbReference type="NCBI Taxonomy" id="510951"/>
    <lineage>
        <taxon>Eukaryota</taxon>
        <taxon>Fungi</taxon>
        <taxon>Dikarya</taxon>
        <taxon>Ascomycota</taxon>
        <taxon>Pezizomycotina</taxon>
        <taxon>Sordariomycetes</taxon>
        <taxon>Sordariomycetidae</taxon>
        <taxon>Sordariales</taxon>
        <taxon>Sordariaceae</taxon>
        <taxon>Neurospora</taxon>
    </lineage>
</organism>
<name>F8N4A6_NEUT8</name>
<reference evidence="2" key="1">
    <citation type="journal article" date="2011" name="Genetics">
        <title>Massive changes in genome architecture accompany the transition to self-fertility in the filamentous fungus Neurospora tetrasperma.</title>
        <authorList>
            <person name="Ellison C.E."/>
            <person name="Stajich J.E."/>
            <person name="Jacobson D.J."/>
            <person name="Natvig D.O."/>
            <person name="Lapidus A."/>
            <person name="Foster B."/>
            <person name="Aerts A."/>
            <person name="Riley R."/>
            <person name="Lindquist E.A."/>
            <person name="Grigoriev I.V."/>
            <person name="Taylor J.W."/>
        </authorList>
    </citation>
    <scope>NUCLEOTIDE SEQUENCE [LARGE SCALE GENOMIC DNA]</scope>
    <source>
        <strain evidence="2">FGSC 2508 / P0657</strain>
    </source>
</reference>
<dbReference type="VEuPathDB" id="FungiDB:NEUTE1DRAFT_113881"/>
<sequence>MAEQAGLKLFPAKLTALEFTEQPPEPWKPTKLTEFGVTLVTGYISMFLCHFNDSQISSCRRLSQPAFEFTKKTSQPLQVEAHRRLELDIPRVVYTRVSEMTWLATV</sequence>
<dbReference type="HOGENOM" id="CLU_2223967_0_0_1"/>
<protein>
    <submittedName>
        <fullName evidence="1">Uncharacterized protein</fullName>
    </submittedName>
</protein>
<evidence type="ECO:0000313" key="2">
    <source>
        <dbReference type="Proteomes" id="UP000008065"/>
    </source>
</evidence>
<dbReference type="GeneID" id="20822709"/>
<dbReference type="AlphaFoldDB" id="F8N4A6"/>
<dbReference type="Proteomes" id="UP000008065">
    <property type="component" value="Unassembled WGS sequence"/>
</dbReference>
<dbReference type="RefSeq" id="XP_009855492.1">
    <property type="nucleotide sequence ID" value="XM_009857190.1"/>
</dbReference>
<gene>
    <name evidence="1" type="ORF">NEUTE1DRAFT_113881</name>
</gene>
<evidence type="ECO:0000313" key="1">
    <source>
        <dbReference type="EMBL" id="EGO51849.1"/>
    </source>
</evidence>
<proteinExistence type="predicted"/>
<dbReference type="EMBL" id="GL891382">
    <property type="protein sequence ID" value="EGO51849.1"/>
    <property type="molecule type" value="Genomic_DNA"/>
</dbReference>